<dbReference type="AlphaFoldDB" id="A0AAX0S8Z5"/>
<comment type="caution">
    <text evidence="3">The sequence shown here is derived from an EMBL/GenBank/DDBJ whole genome shotgun (WGS) entry which is preliminary data.</text>
</comment>
<dbReference type="InterPro" id="IPR038734">
    <property type="entry name" value="YhaN_AAA"/>
</dbReference>
<evidence type="ECO:0000256" key="1">
    <source>
        <dbReference type="SAM" id="Coils"/>
    </source>
</evidence>
<dbReference type="EMBL" id="NUEQ01000007">
    <property type="protein sequence ID" value="PEJ36955.1"/>
    <property type="molecule type" value="Genomic_DNA"/>
</dbReference>
<evidence type="ECO:0000259" key="2">
    <source>
        <dbReference type="Pfam" id="PF13514"/>
    </source>
</evidence>
<protein>
    <recommendedName>
        <fullName evidence="2">YhaN AAA domain-containing protein</fullName>
    </recommendedName>
</protein>
<dbReference type="Pfam" id="PF13514">
    <property type="entry name" value="AAA_27"/>
    <property type="match status" value="1"/>
</dbReference>
<dbReference type="InterPro" id="IPR027417">
    <property type="entry name" value="P-loop_NTPase"/>
</dbReference>
<feature type="domain" description="YhaN AAA" evidence="2">
    <location>
        <begin position="26"/>
        <end position="227"/>
    </location>
</feature>
<dbReference type="Proteomes" id="UP000220106">
    <property type="component" value="Unassembled WGS sequence"/>
</dbReference>
<feature type="coiled-coil region" evidence="1">
    <location>
        <begin position="719"/>
        <end position="746"/>
    </location>
</feature>
<sequence length="1031" mass="120275">MKQKDGFCRLLNQKDIYKKEENGLIIKDLHVYGYGKLENQRFPEMKQLQIFFGENESGKSTIMSFIHSILFGFPTKVQNEPRYEPKMHAKYGGRLTLITKKDGEIFIERVKGKATGDVKVTFENGRVGGEQELNDILHGVDKNYYQAIFSFDLQGLQGLHTLSEGTMSKYLLSAGLIGNDKLLEAETKLQKELDLRFKPSGHKPLLNVRLKELREVQKKVKAAEDEQKSYTALLLEETKLTGELSEITDQVQEIEESHVNSSTFLRIKPLLEEREEIESRHSKIKDVSFPVDGLKRFEQLQAVGMPINAQLAALTEKVEQLEQNLVQIEINPFIKDHKERIEHAIDQGSLLDKLELDMRKTEHERLMEEKNIEKVKQELFWDVSDEEIRKLDISTFNKEKVKKAEREKHRLQNDKKLLDEKYGLQKGNLETTEARLKEIKQQLLTEEKRNKLESLYNKQNSTGSEEAKILFLDEQILELEKQLKLQKKKEENNRKRSLLINGSLIGLLCLGAIGSFFSDQILVGSILLTAAVLFAVSRSLFKGDDILSGFTRQLDEAKRKRAVFESEAKTNREIEGESMGQLLEQDYRLQRQFENERFKYEEREEAFETTIQEYAAWEASRDRLNKEVSTIINGWGMPYSGVEINLESVFELLEKWKEAVERKHEKIRQYQFLHSEFEGKSEALFQFALGIDLEPSTWRDAISLLKREINNTMEKNVQLTQWMQELSRLTNEIERLSIEKDYLDVEKEQLFSIARVKGEEEFRQNAVLSEEKVMLQKQYDLLTIQIGQSRMQSELIQTLYEQGISTYTLEKLEQKRKDLVKEKSLLLEKRSDTKQRIKQLEASGIYDDLLHHFYEEKAAFNEEAKEWAKFSIAKSLLNKTLDRYKRERLPKVIAEAEQHFAFLTNGRYRKINLDQSGDGLWVERSDGLSFSADEVSRGTAEQIYVSLRLALADHTFEDDSFPLIIDDSFVNFDGVRTKRMLELLKKVSEKRQIFFFTCHQHVLEHFTENQVIRLSKQVLHQNEKDIIISEI</sequence>
<dbReference type="RefSeq" id="WP_098174926.1">
    <property type="nucleotide sequence ID" value="NZ_NUEQ01000007.1"/>
</dbReference>
<feature type="coiled-coil region" evidence="1">
    <location>
        <begin position="809"/>
        <end position="843"/>
    </location>
</feature>
<dbReference type="PANTHER" id="PTHR41259:SF1">
    <property type="entry name" value="DOUBLE-STRAND BREAK REPAIR RAD50 ATPASE, PUTATIVE-RELATED"/>
    <property type="match status" value="1"/>
</dbReference>
<evidence type="ECO:0000313" key="4">
    <source>
        <dbReference type="Proteomes" id="UP000220106"/>
    </source>
</evidence>
<dbReference type="Gene3D" id="3.40.50.300">
    <property type="entry name" value="P-loop containing nucleotide triphosphate hydrolases"/>
    <property type="match status" value="2"/>
</dbReference>
<proteinExistence type="predicted"/>
<evidence type="ECO:0000313" key="3">
    <source>
        <dbReference type="EMBL" id="PEJ36955.1"/>
    </source>
</evidence>
<reference evidence="3 4" key="1">
    <citation type="submission" date="2017-09" db="EMBL/GenBank/DDBJ databases">
        <title>Large-scale bioinformatics analysis of Bacillus genomes uncovers conserved roles of natural products in bacterial physiology.</title>
        <authorList>
            <consortium name="Agbiome Team Llc"/>
            <person name="Bleich R.M."/>
            <person name="Kirk G.J."/>
            <person name="Santa Maria K.C."/>
            <person name="Allen S.E."/>
            <person name="Farag S."/>
            <person name="Shank E.A."/>
            <person name="Bowers A."/>
        </authorList>
    </citation>
    <scope>NUCLEOTIDE SEQUENCE [LARGE SCALE GENOMIC DNA]</scope>
    <source>
        <strain evidence="3 4">AFS003229</strain>
    </source>
</reference>
<keyword evidence="1" id="KW-0175">Coiled coil</keyword>
<name>A0AAX0S8Z5_9BACI</name>
<feature type="coiled-coil region" evidence="1">
    <location>
        <begin position="311"/>
        <end position="496"/>
    </location>
</feature>
<feature type="coiled-coil region" evidence="1">
    <location>
        <begin position="206"/>
        <end position="233"/>
    </location>
</feature>
<dbReference type="SUPFAM" id="SSF52540">
    <property type="entry name" value="P-loop containing nucleoside triphosphate hydrolases"/>
    <property type="match status" value="1"/>
</dbReference>
<accession>A0AAX0S8Z5</accession>
<gene>
    <name evidence="3" type="ORF">CN689_03675</name>
</gene>
<organism evidence="3 4">
    <name type="scientific">Peribacillus butanolivorans</name>
    <dbReference type="NCBI Taxonomy" id="421767"/>
    <lineage>
        <taxon>Bacteria</taxon>
        <taxon>Bacillati</taxon>
        <taxon>Bacillota</taxon>
        <taxon>Bacilli</taxon>
        <taxon>Bacillales</taxon>
        <taxon>Bacillaceae</taxon>
        <taxon>Peribacillus</taxon>
    </lineage>
</organism>
<dbReference type="PANTHER" id="PTHR41259">
    <property type="entry name" value="DOUBLE-STRAND BREAK REPAIR RAD50 ATPASE, PUTATIVE-RELATED"/>
    <property type="match status" value="1"/>
</dbReference>